<dbReference type="Proteomes" id="UP000789396">
    <property type="component" value="Unassembled WGS sequence"/>
</dbReference>
<feature type="region of interest" description="Disordered" evidence="1">
    <location>
        <begin position="1"/>
        <end position="43"/>
    </location>
</feature>
<evidence type="ECO:0000256" key="1">
    <source>
        <dbReference type="SAM" id="MobiDB-lite"/>
    </source>
</evidence>
<evidence type="ECO:0000313" key="3">
    <source>
        <dbReference type="Proteomes" id="UP000789396"/>
    </source>
</evidence>
<dbReference type="AlphaFoldDB" id="A0A9N9FL32"/>
<gene>
    <name evidence="2" type="ORF">RFULGI_LOCUS4252</name>
</gene>
<sequence>KTSPVRDEDNELNEDELISQSFVPSILPGQREDSAINSTLGQM</sequence>
<accession>A0A9N9FL32</accession>
<feature type="compositionally biased region" description="Acidic residues" evidence="1">
    <location>
        <begin position="8"/>
        <end position="17"/>
    </location>
</feature>
<feature type="non-terminal residue" evidence="2">
    <location>
        <position position="1"/>
    </location>
</feature>
<evidence type="ECO:0000313" key="2">
    <source>
        <dbReference type="EMBL" id="CAG8541710.1"/>
    </source>
</evidence>
<name>A0A9N9FL32_9GLOM</name>
<reference evidence="2" key="1">
    <citation type="submission" date="2021-06" db="EMBL/GenBank/DDBJ databases">
        <authorList>
            <person name="Kallberg Y."/>
            <person name="Tangrot J."/>
            <person name="Rosling A."/>
        </authorList>
    </citation>
    <scope>NUCLEOTIDE SEQUENCE</scope>
    <source>
        <strain evidence="2">IN212</strain>
    </source>
</reference>
<keyword evidence="3" id="KW-1185">Reference proteome</keyword>
<comment type="caution">
    <text evidence="2">The sequence shown here is derived from an EMBL/GenBank/DDBJ whole genome shotgun (WGS) entry which is preliminary data.</text>
</comment>
<organism evidence="2 3">
    <name type="scientific">Racocetra fulgida</name>
    <dbReference type="NCBI Taxonomy" id="60492"/>
    <lineage>
        <taxon>Eukaryota</taxon>
        <taxon>Fungi</taxon>
        <taxon>Fungi incertae sedis</taxon>
        <taxon>Mucoromycota</taxon>
        <taxon>Glomeromycotina</taxon>
        <taxon>Glomeromycetes</taxon>
        <taxon>Diversisporales</taxon>
        <taxon>Gigasporaceae</taxon>
        <taxon>Racocetra</taxon>
    </lineage>
</organism>
<dbReference type="EMBL" id="CAJVPZ010004133">
    <property type="protein sequence ID" value="CAG8541710.1"/>
    <property type="molecule type" value="Genomic_DNA"/>
</dbReference>
<proteinExistence type="predicted"/>
<protein>
    <submittedName>
        <fullName evidence="2">8729_t:CDS:1</fullName>
    </submittedName>
</protein>